<gene>
    <name evidence="4" type="ORF">HW347_08875</name>
</gene>
<dbReference type="SUPFAM" id="SSF53649">
    <property type="entry name" value="Alkaline phosphatase-like"/>
    <property type="match status" value="1"/>
</dbReference>
<dbReference type="RefSeq" id="WP_214611549.1">
    <property type="nucleotide sequence ID" value="NZ_JACATN010000003.1"/>
</dbReference>
<organism evidence="4 5">
    <name type="scientific">Zobellia barbeyronii</name>
    <dbReference type="NCBI Taxonomy" id="2748009"/>
    <lineage>
        <taxon>Bacteria</taxon>
        <taxon>Pseudomonadati</taxon>
        <taxon>Bacteroidota</taxon>
        <taxon>Flavobacteriia</taxon>
        <taxon>Flavobacteriales</taxon>
        <taxon>Flavobacteriaceae</taxon>
        <taxon>Zobellia</taxon>
    </lineage>
</organism>
<comment type="caution">
    <text evidence="4">The sequence shown here is derived from an EMBL/GenBank/DDBJ whole genome shotgun (WGS) entry which is preliminary data.</text>
</comment>
<reference evidence="5" key="1">
    <citation type="submission" date="2023-07" db="EMBL/GenBank/DDBJ databases">
        <title>Zobellia barbeyronii sp. nov., a new marine flavobacterium, isolated from green and red algae.</title>
        <authorList>
            <person name="Nedashkovskaya O.I."/>
            <person name="Otstavnykh N."/>
            <person name="Zhukova N."/>
            <person name="Guzev K."/>
            <person name="Chausova V."/>
            <person name="Tekutyeva L."/>
            <person name="Mikhailov V."/>
            <person name="Isaeva M."/>
        </authorList>
    </citation>
    <scope>NUCLEOTIDE SEQUENCE [LARGE SCALE GENOMIC DNA]</scope>
    <source>
        <strain evidence="5">KMM 6746</strain>
    </source>
</reference>
<proteinExistence type="inferred from homology"/>
<dbReference type="EMBL" id="JACATN010000003">
    <property type="protein sequence ID" value="MBT2161378.1"/>
    <property type="molecule type" value="Genomic_DNA"/>
</dbReference>
<dbReference type="PANTHER" id="PTHR42693:SF53">
    <property type="entry name" value="ENDO-4-O-SULFATASE"/>
    <property type="match status" value="1"/>
</dbReference>
<dbReference type="Proteomes" id="UP000740413">
    <property type="component" value="Unassembled WGS sequence"/>
</dbReference>
<protein>
    <submittedName>
        <fullName evidence="4">Sulfatase-like hydrolase/transferase</fullName>
    </submittedName>
</protein>
<evidence type="ECO:0000256" key="2">
    <source>
        <dbReference type="ARBA" id="ARBA00022801"/>
    </source>
</evidence>
<dbReference type="Gene3D" id="3.40.720.10">
    <property type="entry name" value="Alkaline Phosphatase, subunit A"/>
    <property type="match status" value="1"/>
</dbReference>
<dbReference type="InterPro" id="IPR000917">
    <property type="entry name" value="Sulfatase_N"/>
</dbReference>
<keyword evidence="2" id="KW-0378">Hydrolase</keyword>
<comment type="similarity">
    <text evidence="1">Belongs to the sulfatase family.</text>
</comment>
<dbReference type="PANTHER" id="PTHR42693">
    <property type="entry name" value="ARYLSULFATASE FAMILY MEMBER"/>
    <property type="match status" value="1"/>
</dbReference>
<sequence>MKFTNHKIIWALVGCFTISSVGTAQEKPNIILLYADDISARELPIYDSTVWSPPKGGNTSEPQYRAETPVLNQLSKDGCYIKTAWAATVCGPSRAMMMTGRYAHLHKWWHNKDKGKAPNGKGIWDLYDSSPHSIANVAKAGGYATFWAGKTQMNIEGFQFDEACFTPGEGSYNKAIHTTDFRLETRKEDGKKKIFNADTNKEIHKKSYVQSGWYWKPHVQLKNYPGTNKEFVWWPNTKKAEKDFGLNTFGPDVELDFIFDFMERKQKEKEPFFVYHTSHLGHDAWDFLNPNSGNKWPGTPKISWDGNKYTRVTPNVTGDNGKYDTHGTVTESGIHNHVNYLDYQVWKYMNKLKELGIENNTIFIFCADNGTSGYGKSSPVSQKGTHVPLIIYAPGMNLTKKGMQDVLANMSDMLPTIADIVNVKIPDSYEINGESLIPFLTTNKKTHREWIYGYHKETQIVRGNLVLKDGNNVWYDVSKTPQDLISFPVIKDWSKVSEAHRKERDKLLKTIPKFDLHETEHDAPVNGIGKVEPLKLKK</sequence>
<evidence type="ECO:0000313" key="4">
    <source>
        <dbReference type="EMBL" id="MBT2161378.1"/>
    </source>
</evidence>
<name>A0ABS5WDA1_9FLAO</name>
<dbReference type="InterPro" id="IPR050738">
    <property type="entry name" value="Sulfatase"/>
</dbReference>
<evidence type="ECO:0000256" key="1">
    <source>
        <dbReference type="ARBA" id="ARBA00008779"/>
    </source>
</evidence>
<evidence type="ECO:0000259" key="3">
    <source>
        <dbReference type="Pfam" id="PF00884"/>
    </source>
</evidence>
<dbReference type="Pfam" id="PF00884">
    <property type="entry name" value="Sulfatase"/>
    <property type="match status" value="1"/>
</dbReference>
<evidence type="ECO:0000313" key="5">
    <source>
        <dbReference type="Proteomes" id="UP000740413"/>
    </source>
</evidence>
<dbReference type="InterPro" id="IPR017850">
    <property type="entry name" value="Alkaline_phosphatase_core_sf"/>
</dbReference>
<feature type="domain" description="Sulfatase N-terminal" evidence="3">
    <location>
        <begin position="28"/>
        <end position="422"/>
    </location>
</feature>
<keyword evidence="5" id="KW-1185">Reference proteome</keyword>
<accession>A0ABS5WDA1</accession>